<dbReference type="Gene3D" id="3.40.50.410">
    <property type="entry name" value="von Willebrand factor, type A domain"/>
    <property type="match status" value="1"/>
</dbReference>
<dbReference type="InterPro" id="IPR036465">
    <property type="entry name" value="vWFA_dom_sf"/>
</dbReference>
<evidence type="ECO:0000256" key="1">
    <source>
        <dbReference type="SAM" id="MobiDB-lite"/>
    </source>
</evidence>
<feature type="region of interest" description="Disordered" evidence="1">
    <location>
        <begin position="337"/>
        <end position="363"/>
    </location>
</feature>
<feature type="region of interest" description="Disordered" evidence="1">
    <location>
        <begin position="249"/>
        <end position="277"/>
    </location>
</feature>
<gene>
    <name evidence="2" type="ORF">GNI_029190</name>
</gene>
<dbReference type="EMBL" id="AFNH02000219">
    <property type="protein sequence ID" value="EZG79145.1"/>
    <property type="molecule type" value="Genomic_DNA"/>
</dbReference>
<proteinExistence type="predicted"/>
<dbReference type="AlphaFoldDB" id="A0A023BB27"/>
<dbReference type="RefSeq" id="XP_011129125.1">
    <property type="nucleotide sequence ID" value="XM_011130823.1"/>
</dbReference>
<evidence type="ECO:0000313" key="3">
    <source>
        <dbReference type="Proteomes" id="UP000019763"/>
    </source>
</evidence>
<organism evidence="2 3">
    <name type="scientific">Gregarina niphandrodes</name>
    <name type="common">Septate eugregarine</name>
    <dbReference type="NCBI Taxonomy" id="110365"/>
    <lineage>
        <taxon>Eukaryota</taxon>
        <taxon>Sar</taxon>
        <taxon>Alveolata</taxon>
        <taxon>Apicomplexa</taxon>
        <taxon>Conoidasida</taxon>
        <taxon>Gregarinasina</taxon>
        <taxon>Eugregarinorida</taxon>
        <taxon>Gregarinidae</taxon>
        <taxon>Gregarina</taxon>
    </lineage>
</organism>
<dbReference type="GeneID" id="22911245"/>
<protein>
    <submittedName>
        <fullName evidence="2">Uncharacterized protein</fullName>
    </submittedName>
</protein>
<keyword evidence="3" id="KW-1185">Reference proteome</keyword>
<accession>A0A023BB27</accession>
<dbReference type="Proteomes" id="UP000019763">
    <property type="component" value="Unassembled WGS sequence"/>
</dbReference>
<name>A0A023BB27_GRENI</name>
<evidence type="ECO:0000313" key="2">
    <source>
        <dbReference type="EMBL" id="EZG79145.1"/>
    </source>
</evidence>
<comment type="caution">
    <text evidence="2">The sequence shown here is derived from an EMBL/GenBank/DDBJ whole genome shotgun (WGS) entry which is preliminary data.</text>
</comment>
<reference evidence="2" key="1">
    <citation type="submission" date="2013-12" db="EMBL/GenBank/DDBJ databases">
        <authorList>
            <person name="Omoto C.K."/>
            <person name="Sibley D."/>
            <person name="Venepally P."/>
            <person name="Hadjithomas M."/>
            <person name="Karamycheva S."/>
            <person name="Brunk B."/>
            <person name="Roos D."/>
            <person name="Caler E."/>
            <person name="Lorenzi H."/>
        </authorList>
    </citation>
    <scope>NUCLEOTIDE SEQUENCE</scope>
</reference>
<dbReference type="VEuPathDB" id="CryptoDB:GNI_029190"/>
<sequence>MPVRLWVHQDMTVSFKWISNKPLEYIQGILTNLHDKIEDFDFGISLFWDRSEEICYVPVSELDGQEFEAKVQAASVIMAAHPASSHSSNDNAEDSLSALPMVAKHQFGSSPTEAVNIFVIITDDWGKYHGMPGCGPAEKKCNSFFDALSSGRLNDTVEDKVTCTYDDVWYPTIEQLSHSVETYNVVPITLVLEDFVDWWTDLWSNQLKLKADQGQYGVFPISMDAGGVAKTILESVNTVNCIIKTTTTKTPTSGTTTTGTSGTTGTSATSGTSVTTGTSATTTSIVPIITTTAVPGPAPDHNKAIAVGSAAAGAAALLAGAAWYKLRDSAPPELDVIEEEGGADAAQAGNRESIVAMEEDAYE</sequence>